<accession>A0A2P4Y6E9</accession>
<dbReference type="Proteomes" id="UP000237271">
    <property type="component" value="Unassembled WGS sequence"/>
</dbReference>
<evidence type="ECO:0000313" key="2">
    <source>
        <dbReference type="Proteomes" id="UP000237271"/>
    </source>
</evidence>
<dbReference type="EMBL" id="NCKW01005154">
    <property type="protein sequence ID" value="POM73392.1"/>
    <property type="molecule type" value="Genomic_DNA"/>
</dbReference>
<proteinExistence type="predicted"/>
<evidence type="ECO:0000313" key="1">
    <source>
        <dbReference type="EMBL" id="POM73392.1"/>
    </source>
</evidence>
<reference evidence="1 2" key="1">
    <citation type="journal article" date="2017" name="Genome Biol. Evol.">
        <title>Phytophthora megakarya and P. palmivora, closely related causal agents of cacao black pod rot, underwent increases in genome sizes and gene numbers by different mechanisms.</title>
        <authorList>
            <person name="Ali S.S."/>
            <person name="Shao J."/>
            <person name="Lary D.J."/>
            <person name="Kronmiller B."/>
            <person name="Shen D."/>
            <person name="Strem M.D."/>
            <person name="Amoako-Attah I."/>
            <person name="Akrofi A.Y."/>
            <person name="Begoude B.A."/>
            <person name="Ten Hoopen G.M."/>
            <person name="Coulibaly K."/>
            <person name="Kebe B.I."/>
            <person name="Melnick R.L."/>
            <person name="Guiltinan M.J."/>
            <person name="Tyler B.M."/>
            <person name="Meinhardt L.W."/>
            <person name="Bailey B.A."/>
        </authorList>
    </citation>
    <scope>NUCLEOTIDE SEQUENCE [LARGE SCALE GENOMIC DNA]</scope>
    <source>
        <strain evidence="2">sbr112.9</strain>
    </source>
</reference>
<comment type="caution">
    <text evidence="1">The sequence shown here is derived from an EMBL/GenBank/DDBJ whole genome shotgun (WGS) entry which is preliminary data.</text>
</comment>
<name>A0A2P4Y6E9_9STRA</name>
<dbReference type="AlphaFoldDB" id="A0A2P4Y6E9"/>
<dbReference type="OrthoDB" id="7735899at2759"/>
<gene>
    <name evidence="1" type="ORF">PHPALM_9765</name>
</gene>
<sequence length="206" mass="23099">MLKEPKHTFDARFRSLDPTARDAIGCSLLITIASPNLPSSHKAEANIKCAPEIEKAFVSYLEDNCLLSLEQMQDMACVEPLTSNGDENIGKRRQSAVQLMNHMAQGSFIVCFDDTNFNLYCSVLKVKHLKVMRLPPSKGKRLQVQYAILTDMGLICFEIHRGSVNMEYLHSPSGRIVHLAGVKHQVALNLRLENTETPGMYNITHD</sequence>
<organism evidence="1 2">
    <name type="scientific">Phytophthora palmivora</name>
    <dbReference type="NCBI Taxonomy" id="4796"/>
    <lineage>
        <taxon>Eukaryota</taxon>
        <taxon>Sar</taxon>
        <taxon>Stramenopiles</taxon>
        <taxon>Oomycota</taxon>
        <taxon>Peronosporomycetes</taxon>
        <taxon>Peronosporales</taxon>
        <taxon>Peronosporaceae</taxon>
        <taxon>Phytophthora</taxon>
    </lineage>
</organism>
<keyword evidence="2" id="KW-1185">Reference proteome</keyword>
<protein>
    <submittedName>
        <fullName evidence="1">Uncharacterized protein</fullName>
    </submittedName>
</protein>